<dbReference type="Gene3D" id="1.10.150.20">
    <property type="entry name" value="5' to 3' exonuclease, C-terminal subdomain"/>
    <property type="match status" value="2"/>
</dbReference>
<dbReference type="InterPro" id="IPR015361">
    <property type="entry name" value="Taq_pol_thermo_exonuc"/>
</dbReference>
<evidence type="ECO:0000256" key="3">
    <source>
        <dbReference type="ARBA" id="ARBA00022695"/>
    </source>
</evidence>
<sequence>MQQPSLFDHRPERILIVDGHHLAYRNYFALGELTTSRGEPVQAVYGFARTLLKLLKEDGDCVIVVFDAPQPSFRHEQFAAYKAQRAPTPEDFKPQLEKIKQLVDLLGLARFELAGYEADDVIGSLAKKAEAEGYEVRIVTSDRDSYQLLSDKVRVLKPDGEEVTPETVREKYGVTVAQWVDFRALTGDASDNIPGVRGIGAKTAAKLLAEWGSLENLYAHLAEVTPPSVRKKLEAGREKAALSRALSEIHTDLAIEVDFAACHRRPVDREALRAFLEALEFGSILRELGLIEARSAEEAPWPPPPEAFLGYVLDRPQPMWAELKGLAGAWEGRVARGPARAKELARFEAVHALQAKDLTVWARREGVRVQPGEDPLLLAYLYDPTNSDPAATVRRYGAGDWSEDPAARALAAAELWRILGERLAGEEALWWLYREVERPLAGVLAEMEHAGVRVDVAYLEALSAELGREIAAIEAEVHRLAGRAFNLNSRDQLEVILYDELGLTPTRRTQKTGRRSTSAAALEALVGAHPIVERILAYRELSKLKGTYLDPLPRLVHPATGRIHTRYHQTGTATGRLSSSDPNLQNIPVRTEVGRRIRRAFVAEPGYVLVAADYSQIELRVLAHLSGDENLKRVFQERRDIHTQTASWMFGVPPEAVDPFRRRAAKTVNFGVLYGMSPHRLSRELGIEYAEAERFIQRYFESYPRVQAYIERTLEQAREKGYVETLFGRRRYIPDIRSRNRNVREAAERMAFNMPVQGTAADLMKLAMVKLAPEIRSLGARLILQVHDELVLEAPQERAEAVARVVREVMEGAWALDVPLEVEVGIGENWLEAK</sequence>
<dbReference type="SMART" id="SM00279">
    <property type="entry name" value="HhH2"/>
    <property type="match status" value="1"/>
</dbReference>
<dbReference type="SUPFAM" id="SSF53098">
    <property type="entry name" value="Ribonuclease H-like"/>
    <property type="match status" value="1"/>
</dbReference>
<evidence type="ECO:0000256" key="8">
    <source>
        <dbReference type="ARBA" id="ARBA00023204"/>
    </source>
</evidence>
<dbReference type="CDD" id="cd09898">
    <property type="entry name" value="H3TH_53EXO"/>
    <property type="match status" value="1"/>
</dbReference>
<protein>
    <recommendedName>
        <fullName evidence="10 11">DNA polymerase I</fullName>
        <ecNumber evidence="10 11">2.7.7.7</ecNumber>
    </recommendedName>
</protein>
<dbReference type="InterPro" id="IPR018320">
    <property type="entry name" value="DNA_polymerase_1"/>
</dbReference>
<evidence type="ECO:0000256" key="6">
    <source>
        <dbReference type="ARBA" id="ARBA00022932"/>
    </source>
</evidence>
<dbReference type="Pfam" id="PF00476">
    <property type="entry name" value="DNA_pol_A"/>
    <property type="match status" value="1"/>
</dbReference>
<evidence type="ECO:0000256" key="5">
    <source>
        <dbReference type="ARBA" id="ARBA00022763"/>
    </source>
</evidence>
<dbReference type="STRING" id="869210.Marky_1136"/>
<keyword evidence="2 11" id="KW-0808">Transferase</keyword>
<feature type="domain" description="5'-3' exonuclease" evidence="12">
    <location>
        <begin position="10"/>
        <end position="265"/>
    </location>
</feature>
<accession>F2NP76</accession>
<keyword evidence="11" id="KW-0378">Hydrolase</keyword>
<dbReference type="InterPro" id="IPR036397">
    <property type="entry name" value="RNaseH_sf"/>
</dbReference>
<comment type="similarity">
    <text evidence="1 11">Belongs to the DNA polymerase type-A family.</text>
</comment>
<dbReference type="EMBL" id="CP002630">
    <property type="protein sequence ID" value="AEB11877.1"/>
    <property type="molecule type" value="Genomic_DNA"/>
</dbReference>
<dbReference type="GO" id="GO:0006302">
    <property type="term" value="P:double-strand break repair"/>
    <property type="evidence" value="ECO:0007669"/>
    <property type="project" value="TreeGrafter"/>
</dbReference>
<keyword evidence="7 11" id="KW-0238">DNA-binding</keyword>
<dbReference type="Pfam" id="PF09281">
    <property type="entry name" value="Taq-exonuc"/>
    <property type="match status" value="1"/>
</dbReference>
<dbReference type="Gene3D" id="3.30.70.370">
    <property type="match status" value="1"/>
</dbReference>
<dbReference type="GO" id="GO:0003677">
    <property type="term" value="F:DNA binding"/>
    <property type="evidence" value="ECO:0007669"/>
    <property type="project" value="UniProtKB-UniRule"/>
</dbReference>
<evidence type="ECO:0000256" key="10">
    <source>
        <dbReference type="NCBIfam" id="TIGR00593"/>
    </source>
</evidence>
<keyword evidence="3 11" id="KW-0548">Nucleotidyltransferase</keyword>
<dbReference type="InterPro" id="IPR020046">
    <property type="entry name" value="5-3_exonucl_a-hlix_arch_N"/>
</dbReference>
<dbReference type="KEGG" id="mhd:Marky_1136"/>
<keyword evidence="8 11" id="KW-0234">DNA repair</keyword>
<dbReference type="SUPFAM" id="SSF88723">
    <property type="entry name" value="PIN domain-like"/>
    <property type="match status" value="1"/>
</dbReference>
<dbReference type="SMART" id="SM00475">
    <property type="entry name" value="53EXOc"/>
    <property type="match status" value="1"/>
</dbReference>
<evidence type="ECO:0000313" key="14">
    <source>
        <dbReference type="EMBL" id="AEB11877.1"/>
    </source>
</evidence>
<dbReference type="SUPFAM" id="SSF56672">
    <property type="entry name" value="DNA/RNA polymerases"/>
    <property type="match status" value="1"/>
</dbReference>
<dbReference type="Gene3D" id="3.30.420.10">
    <property type="entry name" value="Ribonuclease H-like superfamily/Ribonuclease H"/>
    <property type="match status" value="1"/>
</dbReference>
<keyword evidence="4 11" id="KW-0235">DNA replication</keyword>
<keyword evidence="6 11" id="KW-0239">DNA-directed DNA polymerase</keyword>
<keyword evidence="11" id="KW-0269">Exonuclease</keyword>
<dbReference type="InterPro" id="IPR019760">
    <property type="entry name" value="DNA-dir_DNA_pol_A_CS"/>
</dbReference>
<evidence type="ECO:0000256" key="1">
    <source>
        <dbReference type="ARBA" id="ARBA00007705"/>
    </source>
</evidence>
<dbReference type="GO" id="GO:0008409">
    <property type="term" value="F:5'-3' exonuclease activity"/>
    <property type="evidence" value="ECO:0007669"/>
    <property type="project" value="UniProtKB-UniRule"/>
</dbReference>
<proteinExistence type="inferred from homology"/>
<dbReference type="PROSITE" id="PS00447">
    <property type="entry name" value="DNA_POLYMERASE_A"/>
    <property type="match status" value="1"/>
</dbReference>
<feature type="domain" description="DNA-directed DNA polymerase family A palm" evidence="13">
    <location>
        <begin position="594"/>
        <end position="798"/>
    </location>
</feature>
<dbReference type="InterPro" id="IPR012337">
    <property type="entry name" value="RNaseH-like_sf"/>
</dbReference>
<dbReference type="Gene3D" id="3.40.50.1010">
    <property type="entry name" value="5'-nuclease"/>
    <property type="match status" value="1"/>
</dbReference>
<dbReference type="Gene3D" id="1.20.1060.10">
    <property type="entry name" value="Taq DNA Polymerase, Chain T, domain 4"/>
    <property type="match status" value="1"/>
</dbReference>
<dbReference type="Pfam" id="PF01367">
    <property type="entry name" value="5_3_exonuc"/>
    <property type="match status" value="1"/>
</dbReference>
<reference evidence="14 15" key="1">
    <citation type="journal article" date="2012" name="Stand. Genomic Sci.">
        <title>Complete genome sequence of the aerobic, heterotroph Marinithermus hydrothermalis type strain (T1(T)) from a deep-sea hydrothermal vent chimney.</title>
        <authorList>
            <person name="Copeland A."/>
            <person name="Gu W."/>
            <person name="Yasawong M."/>
            <person name="Lapidus A."/>
            <person name="Lucas S."/>
            <person name="Deshpande S."/>
            <person name="Pagani I."/>
            <person name="Tapia R."/>
            <person name="Cheng J.F."/>
            <person name="Goodwin L.A."/>
            <person name="Pitluck S."/>
            <person name="Liolios K."/>
            <person name="Ivanova N."/>
            <person name="Mavromatis K."/>
            <person name="Mikhailova N."/>
            <person name="Pati A."/>
            <person name="Chen A."/>
            <person name="Palaniappan K."/>
            <person name="Land M."/>
            <person name="Pan C."/>
            <person name="Brambilla E.M."/>
            <person name="Rohde M."/>
            <person name="Tindall B.J."/>
            <person name="Sikorski J."/>
            <person name="Goker M."/>
            <person name="Detter J.C."/>
            <person name="Bristow J."/>
            <person name="Eisen J.A."/>
            <person name="Markowitz V."/>
            <person name="Hugenholtz P."/>
            <person name="Kyrpides N.C."/>
            <person name="Klenk H.P."/>
            <person name="Woyke T."/>
        </authorList>
    </citation>
    <scope>NUCLEOTIDE SEQUENCE [LARGE SCALE GENOMIC DNA]</scope>
    <source>
        <strain evidence="15">DSM 14884 / JCM 11576 / T1</strain>
    </source>
</reference>
<dbReference type="SMR" id="F2NP76"/>
<dbReference type="InterPro" id="IPR043502">
    <property type="entry name" value="DNA/RNA_pol_sf"/>
</dbReference>
<evidence type="ECO:0000256" key="9">
    <source>
        <dbReference type="ARBA" id="ARBA00049244"/>
    </source>
</evidence>
<evidence type="ECO:0000259" key="12">
    <source>
        <dbReference type="SMART" id="SM00475"/>
    </source>
</evidence>
<evidence type="ECO:0000256" key="11">
    <source>
        <dbReference type="RuleBase" id="RU004460"/>
    </source>
</evidence>
<dbReference type="Proteomes" id="UP000007030">
    <property type="component" value="Chromosome"/>
</dbReference>
<dbReference type="CDD" id="cd08637">
    <property type="entry name" value="DNA_pol_A_pol_I_C"/>
    <property type="match status" value="1"/>
</dbReference>
<dbReference type="eggNOG" id="COG0749">
    <property type="taxonomic scope" value="Bacteria"/>
</dbReference>
<dbReference type="AlphaFoldDB" id="F2NP76"/>
<dbReference type="GO" id="GO:0001882">
    <property type="term" value="F:nucleoside binding"/>
    <property type="evidence" value="ECO:0007669"/>
    <property type="project" value="InterPro"/>
</dbReference>
<dbReference type="InterPro" id="IPR002421">
    <property type="entry name" value="5-3_exonuclease"/>
</dbReference>
<dbReference type="SMART" id="SM00482">
    <property type="entry name" value="POLAc"/>
    <property type="match status" value="1"/>
</dbReference>
<dbReference type="FunFam" id="1.10.150.20:FF:000002">
    <property type="entry name" value="DNA polymerase I"/>
    <property type="match status" value="1"/>
</dbReference>
<dbReference type="OrthoDB" id="9806424at2"/>
<dbReference type="InterPro" id="IPR036279">
    <property type="entry name" value="5-3_exonuclease_C_sf"/>
</dbReference>
<evidence type="ECO:0000256" key="4">
    <source>
        <dbReference type="ARBA" id="ARBA00022705"/>
    </source>
</evidence>
<comment type="catalytic activity">
    <reaction evidence="9 11">
        <text>DNA(n) + a 2'-deoxyribonucleoside 5'-triphosphate = DNA(n+1) + diphosphate</text>
        <dbReference type="Rhea" id="RHEA:22508"/>
        <dbReference type="Rhea" id="RHEA-COMP:17339"/>
        <dbReference type="Rhea" id="RHEA-COMP:17340"/>
        <dbReference type="ChEBI" id="CHEBI:33019"/>
        <dbReference type="ChEBI" id="CHEBI:61560"/>
        <dbReference type="ChEBI" id="CHEBI:173112"/>
        <dbReference type="EC" id="2.7.7.7"/>
    </reaction>
</comment>
<dbReference type="InterPro" id="IPR001098">
    <property type="entry name" value="DNA-dir_DNA_pol_A_palm_dom"/>
</dbReference>
<dbReference type="HOGENOM" id="CLU_004675_0_0_0"/>
<dbReference type="PRINTS" id="PR00868">
    <property type="entry name" value="DNAPOLI"/>
</dbReference>
<dbReference type="EC" id="2.7.7.7" evidence="10 11"/>
<dbReference type="FunFam" id="1.20.1060.10:FF:000001">
    <property type="entry name" value="DNA polymerase I"/>
    <property type="match status" value="1"/>
</dbReference>
<dbReference type="GO" id="GO:0006261">
    <property type="term" value="P:DNA-templated DNA replication"/>
    <property type="evidence" value="ECO:0007669"/>
    <property type="project" value="UniProtKB-UniRule"/>
</dbReference>
<dbReference type="eggNOG" id="COG0258">
    <property type="taxonomic scope" value="Bacteria"/>
</dbReference>
<dbReference type="InterPro" id="IPR002298">
    <property type="entry name" value="DNA_polymerase_A"/>
</dbReference>
<dbReference type="PANTHER" id="PTHR10133">
    <property type="entry name" value="DNA POLYMERASE I"/>
    <property type="match status" value="1"/>
</dbReference>
<dbReference type="GO" id="GO:0003887">
    <property type="term" value="F:DNA-directed DNA polymerase activity"/>
    <property type="evidence" value="ECO:0007669"/>
    <property type="project" value="UniProtKB-UniRule"/>
</dbReference>
<keyword evidence="15" id="KW-1185">Reference proteome</keyword>
<organism evidence="14 15">
    <name type="scientific">Marinithermus hydrothermalis (strain DSM 14884 / JCM 11576 / T1)</name>
    <dbReference type="NCBI Taxonomy" id="869210"/>
    <lineage>
        <taxon>Bacteria</taxon>
        <taxon>Thermotogati</taxon>
        <taxon>Deinococcota</taxon>
        <taxon>Deinococci</taxon>
        <taxon>Thermales</taxon>
        <taxon>Thermaceae</taxon>
        <taxon>Marinithermus</taxon>
    </lineage>
</organism>
<dbReference type="NCBIfam" id="TIGR00593">
    <property type="entry name" value="pola"/>
    <property type="match status" value="1"/>
</dbReference>
<evidence type="ECO:0000256" key="2">
    <source>
        <dbReference type="ARBA" id="ARBA00022679"/>
    </source>
</evidence>
<comment type="function">
    <text evidence="11">In addition to polymerase activity, this DNA polymerase exhibits 5'-3' exonuclease activity.</text>
</comment>
<dbReference type="RefSeq" id="WP_013703924.1">
    <property type="nucleotide sequence ID" value="NC_015387.1"/>
</dbReference>
<dbReference type="InterPro" id="IPR029060">
    <property type="entry name" value="PIN-like_dom_sf"/>
</dbReference>
<evidence type="ECO:0000259" key="13">
    <source>
        <dbReference type="SMART" id="SM00482"/>
    </source>
</evidence>
<dbReference type="InterPro" id="IPR020045">
    <property type="entry name" value="DNA_polI_H3TH"/>
</dbReference>
<keyword evidence="11" id="KW-0540">Nuclease</keyword>
<dbReference type="Pfam" id="PF02739">
    <property type="entry name" value="5_3_exonuc_N"/>
    <property type="match status" value="1"/>
</dbReference>
<dbReference type="FunFam" id="1.10.150.20:FF:000003">
    <property type="entry name" value="DNA polymerase I"/>
    <property type="match status" value="1"/>
</dbReference>
<evidence type="ECO:0000313" key="15">
    <source>
        <dbReference type="Proteomes" id="UP000007030"/>
    </source>
</evidence>
<keyword evidence="5 11" id="KW-0227">DNA damage</keyword>
<dbReference type="InterPro" id="IPR008918">
    <property type="entry name" value="HhH2"/>
</dbReference>
<dbReference type="PANTHER" id="PTHR10133:SF27">
    <property type="entry name" value="DNA POLYMERASE NU"/>
    <property type="match status" value="1"/>
</dbReference>
<dbReference type="SUPFAM" id="SSF47807">
    <property type="entry name" value="5' to 3' exonuclease, C-terminal subdomain"/>
    <property type="match status" value="1"/>
</dbReference>
<gene>
    <name evidence="11" type="primary">polA</name>
    <name evidence="14" type="ordered locus">Marky_1136</name>
</gene>
<evidence type="ECO:0000256" key="7">
    <source>
        <dbReference type="ARBA" id="ARBA00023125"/>
    </source>
</evidence>
<dbReference type="CDD" id="cd09859">
    <property type="entry name" value="PIN_53EXO"/>
    <property type="match status" value="1"/>
</dbReference>
<name>F2NP76_MARHT</name>